<reference evidence="3 4" key="1">
    <citation type="submission" date="2023-04" db="EMBL/GenBank/DDBJ databases">
        <title>Forest soil microbial communities from Buena Vista Peninsula, Colon Province, Panama.</title>
        <authorList>
            <person name="Bouskill N."/>
        </authorList>
    </citation>
    <scope>NUCLEOTIDE SEQUENCE [LARGE SCALE GENOMIC DNA]</scope>
    <source>
        <strain evidence="3 4">AC80</strain>
    </source>
</reference>
<dbReference type="PANTHER" id="PTHR21064">
    <property type="entry name" value="AMINOGLYCOSIDE PHOSPHOTRANSFERASE DOMAIN-CONTAINING PROTEIN-RELATED"/>
    <property type="match status" value="1"/>
</dbReference>
<keyword evidence="3" id="KW-0808">Transferase</keyword>
<dbReference type="InterPro" id="IPR050249">
    <property type="entry name" value="Pseudomonas-type_ThrB"/>
</dbReference>
<evidence type="ECO:0000259" key="2">
    <source>
        <dbReference type="Pfam" id="PF01636"/>
    </source>
</evidence>
<protein>
    <submittedName>
        <fullName evidence="3">Ser/Thr protein kinase RdoA (MazF antagonist)</fullName>
    </submittedName>
</protein>
<keyword evidence="3" id="KW-0418">Kinase</keyword>
<evidence type="ECO:0000313" key="4">
    <source>
        <dbReference type="Proteomes" id="UP001160130"/>
    </source>
</evidence>
<dbReference type="GO" id="GO:0016301">
    <property type="term" value="F:kinase activity"/>
    <property type="evidence" value="ECO:0007669"/>
    <property type="project" value="UniProtKB-KW"/>
</dbReference>
<dbReference type="PANTHER" id="PTHR21064:SF6">
    <property type="entry name" value="AMINOGLYCOSIDE PHOSPHOTRANSFERASE DOMAIN-CONTAINING PROTEIN"/>
    <property type="match status" value="1"/>
</dbReference>
<name>A0ABT6KVF3_9MYCO</name>
<comment type="similarity">
    <text evidence="1">Belongs to the pseudomonas-type ThrB family.</text>
</comment>
<evidence type="ECO:0000313" key="3">
    <source>
        <dbReference type="EMBL" id="MDH6194683.1"/>
    </source>
</evidence>
<keyword evidence="4" id="KW-1185">Reference proteome</keyword>
<dbReference type="EMBL" id="JARXVE010000002">
    <property type="protein sequence ID" value="MDH6194683.1"/>
    <property type="molecule type" value="Genomic_DNA"/>
</dbReference>
<feature type="domain" description="Aminoglycoside phosphotransferase" evidence="2">
    <location>
        <begin position="44"/>
        <end position="289"/>
    </location>
</feature>
<dbReference type="RefSeq" id="WP_280831350.1">
    <property type="nucleotide sequence ID" value="NZ_JARXVE010000002.1"/>
</dbReference>
<gene>
    <name evidence="3" type="ORF">M2272_001312</name>
</gene>
<dbReference type="SUPFAM" id="SSF56112">
    <property type="entry name" value="Protein kinase-like (PK-like)"/>
    <property type="match status" value="1"/>
</dbReference>
<dbReference type="InterPro" id="IPR011009">
    <property type="entry name" value="Kinase-like_dom_sf"/>
</dbReference>
<dbReference type="Gene3D" id="3.90.1200.10">
    <property type="match status" value="1"/>
</dbReference>
<sequence length="350" mass="38785">MTDADDFYHLPDDEQARRLTLLVESATQHWEGRFDDVRLVKYRENAVFSATRADGTRVAIRVHRHGYHSDAALLSELHWMRHIGQSGAVQVPDVIPTATGELVAYVAHDAVPEHRHVSILGWLLGEPVGTSEAGIEACGDTARRVYFDAGVIAANLHDLSSTMPLFDGFTRHAWDEDGLVGEQPLWGRFWENADLTAEAQALLAAARAASREDLLRFGKDDANYGLIHADLVPENLLDDGGALKLIDFDDAGYGWYLFELATALYFNLGESQYAAIEESLIRGYRTVRDLPESHRELLPLFLFLRGTTYLGWIGSRPETETAKSLGPMLTERVCGLATAYLNSRGATVGM</sequence>
<proteinExistence type="inferred from homology"/>
<comment type="caution">
    <text evidence="3">The sequence shown here is derived from an EMBL/GenBank/DDBJ whole genome shotgun (WGS) entry which is preliminary data.</text>
</comment>
<dbReference type="Gene3D" id="3.30.200.20">
    <property type="entry name" value="Phosphorylase Kinase, domain 1"/>
    <property type="match status" value="1"/>
</dbReference>
<dbReference type="InterPro" id="IPR002575">
    <property type="entry name" value="Aminoglycoside_PTrfase"/>
</dbReference>
<accession>A0ABT6KVF3</accession>
<dbReference type="Pfam" id="PF01636">
    <property type="entry name" value="APH"/>
    <property type="match status" value="1"/>
</dbReference>
<evidence type="ECO:0000256" key="1">
    <source>
        <dbReference type="ARBA" id="ARBA00038240"/>
    </source>
</evidence>
<dbReference type="Proteomes" id="UP001160130">
    <property type="component" value="Unassembled WGS sequence"/>
</dbReference>
<organism evidence="3 4">
    <name type="scientific">Mycolicibacterium frederiksbergense</name>
    <dbReference type="NCBI Taxonomy" id="117567"/>
    <lineage>
        <taxon>Bacteria</taxon>
        <taxon>Bacillati</taxon>
        <taxon>Actinomycetota</taxon>
        <taxon>Actinomycetes</taxon>
        <taxon>Mycobacteriales</taxon>
        <taxon>Mycobacteriaceae</taxon>
        <taxon>Mycolicibacterium</taxon>
    </lineage>
</organism>